<dbReference type="AlphaFoldDB" id="A0A543G6Q3"/>
<dbReference type="Proteomes" id="UP000320773">
    <property type="component" value="Unassembled WGS sequence"/>
</dbReference>
<protein>
    <submittedName>
        <fullName evidence="1">Uncharacterized protein</fullName>
    </submittedName>
</protein>
<evidence type="ECO:0000313" key="1">
    <source>
        <dbReference type="EMBL" id="TQM41760.1"/>
    </source>
</evidence>
<evidence type="ECO:0000313" key="2">
    <source>
        <dbReference type="Proteomes" id="UP000320773"/>
    </source>
</evidence>
<dbReference type="RefSeq" id="WP_089079585.1">
    <property type="nucleotide sequence ID" value="NZ_VFPJ01000001.1"/>
</dbReference>
<sequence>MKLYLLLFILIGQYSFSQEKTAVYVNDAKAYHNKTINYFSNEPTFCDLTINSDFTFSFYSRPNVSCFTWKEIKGNWKKEKNIYTFSSQYEVKENDTRFSFSQDTAKRYLLKFRTDKKSELKNRIIKIEFMYDIDAKLDEVEKTMTLNSNNSIEISFTEIPNIDKLAAIRIEYHLTSIEKRFGYITENKTVNVKEKDIPNVVEIEFVELPKKEIVYRTTIGKIENDQLEIVSSTLTKTSLPYYLKEIGFEKYYKIETEK</sequence>
<reference evidence="1 2" key="1">
    <citation type="submission" date="2019-06" db="EMBL/GenBank/DDBJ databases">
        <title>Genomic Encyclopedia of Archaeal and Bacterial Type Strains, Phase II (KMG-II): from individual species to whole genera.</title>
        <authorList>
            <person name="Goeker M."/>
        </authorList>
    </citation>
    <scope>NUCLEOTIDE SEQUENCE [LARGE SCALE GENOMIC DNA]</scope>
    <source>
        <strain evidence="1 2">DSM 24789</strain>
    </source>
</reference>
<name>A0A543G6Q3_9FLAO</name>
<dbReference type="EMBL" id="VFPJ01000001">
    <property type="protein sequence ID" value="TQM41760.1"/>
    <property type="molecule type" value="Genomic_DNA"/>
</dbReference>
<organism evidence="1 2">
    <name type="scientific">Flavobacterium branchiophilum</name>
    <dbReference type="NCBI Taxonomy" id="55197"/>
    <lineage>
        <taxon>Bacteria</taxon>
        <taxon>Pseudomonadati</taxon>
        <taxon>Bacteroidota</taxon>
        <taxon>Flavobacteriia</taxon>
        <taxon>Flavobacteriales</taxon>
        <taxon>Flavobacteriaceae</taxon>
        <taxon>Flavobacterium</taxon>
    </lineage>
</organism>
<proteinExistence type="predicted"/>
<comment type="caution">
    <text evidence="1">The sequence shown here is derived from an EMBL/GenBank/DDBJ whole genome shotgun (WGS) entry which is preliminary data.</text>
</comment>
<gene>
    <name evidence="1" type="ORF">BC670_2761</name>
</gene>
<accession>A0A543G6Q3</accession>